<organism evidence="2 3">
    <name type="scientific">Arabis nemorensis</name>
    <dbReference type="NCBI Taxonomy" id="586526"/>
    <lineage>
        <taxon>Eukaryota</taxon>
        <taxon>Viridiplantae</taxon>
        <taxon>Streptophyta</taxon>
        <taxon>Embryophyta</taxon>
        <taxon>Tracheophyta</taxon>
        <taxon>Spermatophyta</taxon>
        <taxon>Magnoliopsida</taxon>
        <taxon>eudicotyledons</taxon>
        <taxon>Gunneridae</taxon>
        <taxon>Pentapetalae</taxon>
        <taxon>rosids</taxon>
        <taxon>malvids</taxon>
        <taxon>Brassicales</taxon>
        <taxon>Brassicaceae</taxon>
        <taxon>Arabideae</taxon>
        <taxon>Arabis</taxon>
    </lineage>
</organism>
<accession>A0A565C0H0</accession>
<keyword evidence="3" id="KW-1185">Reference proteome</keyword>
<feature type="region of interest" description="Disordered" evidence="1">
    <location>
        <begin position="42"/>
        <end position="78"/>
    </location>
</feature>
<dbReference type="AlphaFoldDB" id="A0A565C0H0"/>
<protein>
    <submittedName>
        <fullName evidence="2">Uncharacterized protein</fullName>
    </submittedName>
</protein>
<reference evidence="2" key="1">
    <citation type="submission" date="2019-07" db="EMBL/GenBank/DDBJ databases">
        <authorList>
            <person name="Dittberner H."/>
        </authorList>
    </citation>
    <scope>NUCLEOTIDE SEQUENCE [LARGE SCALE GENOMIC DNA]</scope>
</reference>
<feature type="compositionally biased region" description="Basic and acidic residues" evidence="1">
    <location>
        <begin position="43"/>
        <end position="67"/>
    </location>
</feature>
<evidence type="ECO:0000313" key="3">
    <source>
        <dbReference type="Proteomes" id="UP000489600"/>
    </source>
</evidence>
<sequence>MNEEKDDANPLVVQLDDGDAQTKEEIPNQWFSQDIFSEAVEEGDLRNDDEMQIEKQRKTLAKPDKSKQKASKASVLSDQSVDIVSVQRQRYWHVPR</sequence>
<evidence type="ECO:0000256" key="1">
    <source>
        <dbReference type="SAM" id="MobiDB-lite"/>
    </source>
</evidence>
<evidence type="ECO:0000313" key="2">
    <source>
        <dbReference type="EMBL" id="VVB07129.1"/>
    </source>
</evidence>
<comment type="caution">
    <text evidence="2">The sequence shown here is derived from an EMBL/GenBank/DDBJ whole genome shotgun (WGS) entry which is preliminary data.</text>
</comment>
<proteinExistence type="predicted"/>
<gene>
    <name evidence="2" type="ORF">ANE_LOCUS17573</name>
</gene>
<name>A0A565C0H0_9BRAS</name>
<dbReference type="EMBL" id="CABITT030000006">
    <property type="protein sequence ID" value="VVB07129.1"/>
    <property type="molecule type" value="Genomic_DNA"/>
</dbReference>
<dbReference type="Proteomes" id="UP000489600">
    <property type="component" value="Unassembled WGS sequence"/>
</dbReference>